<evidence type="ECO:0000256" key="1">
    <source>
        <dbReference type="ARBA" id="ARBA00004123"/>
    </source>
</evidence>
<feature type="domain" description="SET" evidence="7">
    <location>
        <begin position="366"/>
        <end position="414"/>
    </location>
</feature>
<reference evidence="9 10" key="1">
    <citation type="submission" date="2012-08" db="EMBL/GenBank/DDBJ databases">
        <title>Oryza genome evolution.</title>
        <authorList>
            <person name="Wing R.A."/>
        </authorList>
    </citation>
    <scope>NUCLEOTIDE SEQUENCE</scope>
</reference>
<organism evidence="9 10">
    <name type="scientific">Leersia perrieri</name>
    <dbReference type="NCBI Taxonomy" id="77586"/>
    <lineage>
        <taxon>Eukaryota</taxon>
        <taxon>Viridiplantae</taxon>
        <taxon>Streptophyta</taxon>
        <taxon>Embryophyta</taxon>
        <taxon>Tracheophyta</taxon>
        <taxon>Spermatophyta</taxon>
        <taxon>Magnoliopsida</taxon>
        <taxon>Liliopsida</taxon>
        <taxon>Poales</taxon>
        <taxon>Poaceae</taxon>
        <taxon>BOP clade</taxon>
        <taxon>Oryzoideae</taxon>
        <taxon>Oryzeae</taxon>
        <taxon>Oryzinae</taxon>
        <taxon>Leersia</taxon>
    </lineage>
</organism>
<keyword evidence="4" id="KW-0238">DNA-binding</keyword>
<evidence type="ECO:0000256" key="6">
    <source>
        <dbReference type="ARBA" id="ARBA00023242"/>
    </source>
</evidence>
<keyword evidence="10" id="KW-1185">Reference proteome</keyword>
<dbReference type="InterPro" id="IPR011039">
    <property type="entry name" value="TFIIF_interaction"/>
</dbReference>
<dbReference type="AlphaFoldDB" id="A0A0D9V6A4"/>
<dbReference type="InterPro" id="IPR036390">
    <property type="entry name" value="WH_DNA-bd_sf"/>
</dbReference>
<evidence type="ECO:0000256" key="5">
    <source>
        <dbReference type="ARBA" id="ARBA00023163"/>
    </source>
</evidence>
<dbReference type="Pfam" id="PF00856">
    <property type="entry name" value="SET"/>
    <property type="match status" value="1"/>
</dbReference>
<dbReference type="InterPro" id="IPR001214">
    <property type="entry name" value="SET_dom"/>
</dbReference>
<dbReference type="InterPro" id="IPR040450">
    <property type="entry name" value="TFIIF_beta_HTH"/>
</dbReference>
<keyword evidence="5" id="KW-0804">Transcription</keyword>
<evidence type="ECO:0000259" key="7">
    <source>
        <dbReference type="Pfam" id="PF00856"/>
    </source>
</evidence>
<proteinExistence type="inferred from homology"/>
<evidence type="ECO:0000256" key="3">
    <source>
        <dbReference type="ARBA" id="ARBA00023015"/>
    </source>
</evidence>
<dbReference type="Proteomes" id="UP000032180">
    <property type="component" value="Chromosome 1"/>
</dbReference>
<dbReference type="GO" id="GO:0005674">
    <property type="term" value="C:transcription factor TFIIF complex"/>
    <property type="evidence" value="ECO:0007669"/>
    <property type="project" value="InterPro"/>
</dbReference>
<reference evidence="9" key="3">
    <citation type="submission" date="2015-04" db="UniProtKB">
        <authorList>
            <consortium name="EnsemblPlants"/>
        </authorList>
    </citation>
    <scope>IDENTIFICATION</scope>
</reference>
<dbReference type="InterPro" id="IPR046341">
    <property type="entry name" value="SET_dom_sf"/>
</dbReference>
<evidence type="ECO:0000256" key="4">
    <source>
        <dbReference type="ARBA" id="ARBA00023125"/>
    </source>
</evidence>
<dbReference type="STRING" id="77586.A0A0D9V6A4"/>
<dbReference type="eggNOG" id="KOG2905">
    <property type="taxonomic scope" value="Eukaryota"/>
</dbReference>
<protein>
    <submittedName>
        <fullName evidence="9">Uncharacterized protein</fullName>
    </submittedName>
</protein>
<evidence type="ECO:0000259" key="8">
    <source>
        <dbReference type="Pfam" id="PF02270"/>
    </source>
</evidence>
<dbReference type="PANTHER" id="PTHR10445:SF5">
    <property type="entry name" value="OS01G0772200 PROTEIN"/>
    <property type="match status" value="1"/>
</dbReference>
<dbReference type="GO" id="GO:0003677">
    <property type="term" value="F:DNA binding"/>
    <property type="evidence" value="ECO:0007669"/>
    <property type="project" value="UniProtKB-KW"/>
</dbReference>
<name>A0A0D9V6A4_9ORYZ</name>
<dbReference type="EnsemblPlants" id="LPERR01G28070.1">
    <property type="protein sequence ID" value="LPERR01G28070.1"/>
    <property type="gene ID" value="LPERR01G28070"/>
</dbReference>
<feature type="domain" description="TFIIF beta subunit HTH" evidence="8">
    <location>
        <begin position="169"/>
        <end position="202"/>
    </location>
</feature>
<comment type="similarity">
    <text evidence="2">Belongs to the TFIIF beta subunit family.</text>
</comment>
<dbReference type="InterPro" id="IPR003196">
    <property type="entry name" value="TFIIF_beta"/>
</dbReference>
<dbReference type="Gene3D" id="1.10.10.10">
    <property type="entry name" value="Winged helix-like DNA-binding domain superfamily/Winged helix DNA-binding domain"/>
    <property type="match status" value="1"/>
</dbReference>
<dbReference type="PANTHER" id="PTHR10445">
    <property type="entry name" value="GENERAL TRANSCRIPTION FACTOR IIF SUBUNIT 2"/>
    <property type="match status" value="1"/>
</dbReference>
<reference evidence="10" key="2">
    <citation type="submission" date="2013-12" db="EMBL/GenBank/DDBJ databases">
        <authorList>
            <person name="Yu Y."/>
            <person name="Lee S."/>
            <person name="de Baynast K."/>
            <person name="Wissotski M."/>
            <person name="Liu L."/>
            <person name="Talag J."/>
            <person name="Goicoechea J."/>
            <person name="Angelova A."/>
            <person name="Jetty R."/>
            <person name="Kudrna D."/>
            <person name="Golser W."/>
            <person name="Rivera L."/>
            <person name="Zhang J."/>
            <person name="Wing R."/>
        </authorList>
    </citation>
    <scope>NUCLEOTIDE SEQUENCE</scope>
</reference>
<dbReference type="Pfam" id="PF02270">
    <property type="entry name" value="TFIIF_beta"/>
    <property type="match status" value="1"/>
</dbReference>
<accession>A0A0D9V6A4</accession>
<dbReference type="CDD" id="cd07980">
    <property type="entry name" value="TFIIF_beta"/>
    <property type="match status" value="1"/>
</dbReference>
<dbReference type="Gramene" id="LPERR01G28070.1">
    <property type="protein sequence ID" value="LPERR01G28070.1"/>
    <property type="gene ID" value="LPERR01G28070"/>
</dbReference>
<dbReference type="HOGENOM" id="CLU_610275_0_0_1"/>
<evidence type="ECO:0000313" key="9">
    <source>
        <dbReference type="EnsemblPlants" id="LPERR01G28070.1"/>
    </source>
</evidence>
<dbReference type="InterPro" id="IPR036388">
    <property type="entry name" value="WH-like_DNA-bd_sf"/>
</dbReference>
<evidence type="ECO:0000313" key="10">
    <source>
        <dbReference type="Proteomes" id="UP000032180"/>
    </source>
</evidence>
<keyword evidence="3" id="KW-0805">Transcription regulation</keyword>
<dbReference type="SUPFAM" id="SSF50916">
    <property type="entry name" value="Rap30/74 interaction domains"/>
    <property type="match status" value="1"/>
</dbReference>
<keyword evidence="6" id="KW-0539">Nucleus</keyword>
<dbReference type="eggNOG" id="KOG1082">
    <property type="taxonomic scope" value="Eukaryota"/>
</dbReference>
<evidence type="ECO:0000256" key="2">
    <source>
        <dbReference type="ARBA" id="ARBA00009543"/>
    </source>
</evidence>
<dbReference type="Gene3D" id="2.170.270.10">
    <property type="entry name" value="SET domain"/>
    <property type="match status" value="1"/>
</dbReference>
<dbReference type="SUPFAM" id="SSF46785">
    <property type="entry name" value="Winged helix' DNA-binding domain"/>
    <property type="match status" value="1"/>
</dbReference>
<dbReference type="SUPFAM" id="SSF82199">
    <property type="entry name" value="SET domain"/>
    <property type="match status" value="1"/>
</dbReference>
<comment type="subcellular location">
    <subcellularLocation>
        <location evidence="1">Nucleus</location>
    </subcellularLocation>
</comment>
<dbReference type="GO" id="GO:0006367">
    <property type="term" value="P:transcription initiation at RNA polymerase II promoter"/>
    <property type="evidence" value="ECO:0007669"/>
    <property type="project" value="InterPro"/>
</dbReference>
<sequence length="449" mass="49449">MAEEAKNLETARADRSVWLMKCPTVVSRAWQEAASASSSDAAGGSNPNPNPVVAKFKMEMAQTGKGNTPKSYSLNMFKDFVPMCVFSESNQGKLACEGKVGHKFDMEPHSDNLVDYGKLCRERTEKSMIKNRKLMVLANDNGMSMRPLPGLQKEKKLLPVKPSDMKRTRRDRRELENILFKLFERQPNWSLKNLMQETDQPEDLAAAASACRALRAAASAVTVGRAADAAHGLEPLPIPFDNLVDGKPYAYFLYTPFSLTPSTSSPRVQPWGCTWARPPCPTWPRSDLGGFPSAGCACPQGACGGAECPCADPEAEAVGSEVEAEAGMGSLRECGDGCACGPSCGNRRTQRGVTVRLRVVRHRKKGWGLHAAEVIRRGQFVCEYAGELLTTEEARRRQRLYDDLASVEISSKEKSLLSVMVMLDFDRRACHAFAGAYVVLVYFLRKKHE</sequence>